<feature type="domain" description="Antistasin-like" evidence="5">
    <location>
        <begin position="99"/>
        <end position="124"/>
    </location>
</feature>
<evidence type="ECO:0000313" key="7">
    <source>
        <dbReference type="Proteomes" id="UP001497497"/>
    </source>
</evidence>
<sequence>MGRHCFMVFVIALIVCGQTFDAALILEAIQPHVCEHPVCADPPHGCVAYVVKDKKDCPLRCTYSCGAPWCAVRTCLEPCPGGYYKDKTGCHSCNCKPYCEDKLCLGDCPSGYEKDRQGCSTCICVPSPASSPAPATTVKHPQQVHVVLSQTDGENGSLTGQHSTMTPTPVCVLDKSSNNQPNM</sequence>
<feature type="signal peptide" evidence="4">
    <location>
        <begin position="1"/>
        <end position="22"/>
    </location>
</feature>
<dbReference type="InterPro" id="IPR011061">
    <property type="entry name" value="Hirudin/antistatin"/>
</dbReference>
<evidence type="ECO:0000313" key="6">
    <source>
        <dbReference type="EMBL" id="CAL1527182.1"/>
    </source>
</evidence>
<reference evidence="6 7" key="1">
    <citation type="submission" date="2024-04" db="EMBL/GenBank/DDBJ databases">
        <authorList>
            <consortium name="Genoscope - CEA"/>
            <person name="William W."/>
        </authorList>
    </citation>
    <scope>NUCLEOTIDE SEQUENCE [LARGE SCALE GENOMIC DNA]</scope>
</reference>
<dbReference type="EMBL" id="CAXITT010000013">
    <property type="protein sequence ID" value="CAL1527182.1"/>
    <property type="molecule type" value="Genomic_DNA"/>
</dbReference>
<evidence type="ECO:0000256" key="2">
    <source>
        <dbReference type="ARBA" id="ARBA00022900"/>
    </source>
</evidence>
<dbReference type="Pfam" id="PF02822">
    <property type="entry name" value="Antistasin"/>
    <property type="match status" value="1"/>
</dbReference>
<feature type="region of interest" description="Disordered" evidence="3">
    <location>
        <begin position="152"/>
        <end position="183"/>
    </location>
</feature>
<name>A0AAV2H320_LYMST</name>
<feature type="compositionally biased region" description="Polar residues" evidence="3">
    <location>
        <begin position="152"/>
        <end position="167"/>
    </location>
</feature>
<dbReference type="GO" id="GO:0004867">
    <property type="term" value="F:serine-type endopeptidase inhibitor activity"/>
    <property type="evidence" value="ECO:0007669"/>
    <property type="project" value="UniProtKB-KW"/>
</dbReference>
<evidence type="ECO:0000256" key="3">
    <source>
        <dbReference type="SAM" id="MobiDB-lite"/>
    </source>
</evidence>
<dbReference type="AlphaFoldDB" id="A0AAV2H320"/>
<dbReference type="Proteomes" id="UP001497497">
    <property type="component" value="Unassembled WGS sequence"/>
</dbReference>
<dbReference type="Gene3D" id="2.10.22.10">
    <property type="entry name" value="Antistasin, domain 1"/>
    <property type="match status" value="1"/>
</dbReference>
<keyword evidence="1" id="KW-0646">Protease inhibitor</keyword>
<dbReference type="SUPFAM" id="SSF57262">
    <property type="entry name" value="Leech antihemostatic proteins"/>
    <property type="match status" value="1"/>
</dbReference>
<keyword evidence="7" id="KW-1185">Reference proteome</keyword>
<accession>A0AAV2H320</accession>
<dbReference type="PROSITE" id="PS51252">
    <property type="entry name" value="ANTISTASIN"/>
    <property type="match status" value="1"/>
</dbReference>
<feature type="chain" id="PRO_5043371077" description="Antistasin-like domain-containing protein" evidence="4">
    <location>
        <begin position="23"/>
        <end position="183"/>
    </location>
</feature>
<evidence type="ECO:0000259" key="5">
    <source>
        <dbReference type="PROSITE" id="PS51252"/>
    </source>
</evidence>
<proteinExistence type="predicted"/>
<protein>
    <recommendedName>
        <fullName evidence="5">Antistasin-like domain-containing protein</fullName>
    </recommendedName>
</protein>
<evidence type="ECO:0000256" key="4">
    <source>
        <dbReference type="SAM" id="SignalP"/>
    </source>
</evidence>
<keyword evidence="2" id="KW-0722">Serine protease inhibitor</keyword>
<dbReference type="InterPro" id="IPR004094">
    <property type="entry name" value="Antistasin-like"/>
</dbReference>
<keyword evidence="4" id="KW-0732">Signal</keyword>
<comment type="caution">
    <text evidence="6">The sequence shown here is derived from an EMBL/GenBank/DDBJ whole genome shotgun (WGS) entry which is preliminary data.</text>
</comment>
<organism evidence="6 7">
    <name type="scientific">Lymnaea stagnalis</name>
    <name type="common">Great pond snail</name>
    <name type="synonym">Helix stagnalis</name>
    <dbReference type="NCBI Taxonomy" id="6523"/>
    <lineage>
        <taxon>Eukaryota</taxon>
        <taxon>Metazoa</taxon>
        <taxon>Spiralia</taxon>
        <taxon>Lophotrochozoa</taxon>
        <taxon>Mollusca</taxon>
        <taxon>Gastropoda</taxon>
        <taxon>Heterobranchia</taxon>
        <taxon>Euthyneura</taxon>
        <taxon>Panpulmonata</taxon>
        <taxon>Hygrophila</taxon>
        <taxon>Lymnaeoidea</taxon>
        <taxon>Lymnaeidae</taxon>
        <taxon>Lymnaea</taxon>
    </lineage>
</organism>
<gene>
    <name evidence="6" type="ORF">GSLYS_00001359001</name>
</gene>
<evidence type="ECO:0000256" key="1">
    <source>
        <dbReference type="ARBA" id="ARBA00022690"/>
    </source>
</evidence>